<evidence type="ECO:0000313" key="1">
    <source>
        <dbReference type="EMBL" id="CAJ2652701.1"/>
    </source>
</evidence>
<proteinExistence type="predicted"/>
<gene>
    <name evidence="1" type="ORF">MILVUS5_LOCUS20148</name>
</gene>
<sequence>MDGLNSQSQSHTVRKQFLYTVDNMMHILNQIGRWLMQPNLWRFIGFASAVVGLLCYALSSSFNYLFGEWNLLKIFLYSVFSFIICLVILFAKLFQHSRSLRFKAHTAFLVLTITSVYSFFFDKVMNGKPDAYSLISCAAFSIMSLSLSRQTQCGFEIDLLYFFLGCLIVQLMKIKLQLFILGAGFSYSLIILRSFFSSIDARGHNQYSQFQDGNSVILHIDSLQLANTITDIACARSRNNIDSPPLVITTDISSVMEQLWTFVKALQQENLNLIQMVLDHVKNYCEQHSPLVATDPNFMMDALKPETIKGLEETAKVMVSAGFEKDFSDVYNSCRRECLDKCLMHRLFMLKKLSSEDIHDMPWMDLEDEIKIWIRAFNVTLKILFPGERQLCDRVFSGFASAADFSFIEICRESIVQLLNFADSIAAGSHSPECLFNIIEVFETLRDLIPEFESLFCDQYSVSLKNEAITIWKKLGKAIRSIFMELEYLLDQNLTTGTYLSSVLHPITQHVVNYLRVVSQSRKTLEQVFDDSSLSGKIINIMDILESNLEAKAKCYEDPSLGYIFLMNNNTYIIQMTKDNELGILLGDEWFQKHTLKIWHYHEQYQITLGTMPPTLVQDFFPLLYIKQQIKGVRRIEGSKAYEGNVQEIEALLSQLPKSRKMEPEIEIRTIVLISPAPHVESIEKMPPKDGFIWKKYGKKEIPDVKYPRSYYRCSHMNLDACQAKKKVQQLGDNPNVFEVTYNGAHSCRMSLTIPSLFLPARRISKDMTQTTMPASTSYSEWLSSGTPAKYINSIPTANLAAPEDGGHHPMMDNVGDYLVSAIRSQQIVSAIRSQQTYAVNGEEEFSPQAEGTIELLESILASKSEKYVDVSLRHFFMMNNWRYLEVTNNRLELDAMFGYVWLQRNREKVQQNLELYKRDSWDKVLECLKLDTNDSTEIIFGTDLMKEKLNLFNMKFTETCSVQCRWSVHDEKLREEIIESLKNTLLPAYGTFIGKFQDFLKNKAYKYIEYGMFDIQDVLDSLFLGNKKDV</sequence>
<name>A0ACB0K832_TRIPR</name>
<dbReference type="Proteomes" id="UP001177021">
    <property type="component" value="Unassembled WGS sequence"/>
</dbReference>
<dbReference type="EMBL" id="CASHSV030000206">
    <property type="protein sequence ID" value="CAJ2652701.1"/>
    <property type="molecule type" value="Genomic_DNA"/>
</dbReference>
<comment type="caution">
    <text evidence="1">The sequence shown here is derived from an EMBL/GenBank/DDBJ whole genome shotgun (WGS) entry which is preliminary data.</text>
</comment>
<accession>A0ACB0K832</accession>
<evidence type="ECO:0000313" key="2">
    <source>
        <dbReference type="Proteomes" id="UP001177021"/>
    </source>
</evidence>
<reference evidence="1" key="1">
    <citation type="submission" date="2023-10" db="EMBL/GenBank/DDBJ databases">
        <authorList>
            <person name="Rodriguez Cubillos JULIANA M."/>
            <person name="De Vega J."/>
        </authorList>
    </citation>
    <scope>NUCLEOTIDE SEQUENCE</scope>
</reference>
<keyword evidence="2" id="KW-1185">Reference proteome</keyword>
<protein>
    <submittedName>
        <fullName evidence="1">Uncharacterized protein</fullName>
    </submittedName>
</protein>
<organism evidence="1 2">
    <name type="scientific">Trifolium pratense</name>
    <name type="common">Red clover</name>
    <dbReference type="NCBI Taxonomy" id="57577"/>
    <lineage>
        <taxon>Eukaryota</taxon>
        <taxon>Viridiplantae</taxon>
        <taxon>Streptophyta</taxon>
        <taxon>Embryophyta</taxon>
        <taxon>Tracheophyta</taxon>
        <taxon>Spermatophyta</taxon>
        <taxon>Magnoliopsida</taxon>
        <taxon>eudicotyledons</taxon>
        <taxon>Gunneridae</taxon>
        <taxon>Pentapetalae</taxon>
        <taxon>rosids</taxon>
        <taxon>fabids</taxon>
        <taxon>Fabales</taxon>
        <taxon>Fabaceae</taxon>
        <taxon>Papilionoideae</taxon>
        <taxon>50 kb inversion clade</taxon>
        <taxon>NPAAA clade</taxon>
        <taxon>Hologalegina</taxon>
        <taxon>IRL clade</taxon>
        <taxon>Trifolieae</taxon>
        <taxon>Trifolium</taxon>
    </lineage>
</organism>